<reference evidence="4 5" key="1">
    <citation type="submission" date="2019-07" db="EMBL/GenBank/DDBJ databases">
        <title>Genomes of Cafeteria roenbergensis.</title>
        <authorList>
            <person name="Fischer M.G."/>
            <person name="Hackl T."/>
            <person name="Roman M."/>
        </authorList>
    </citation>
    <scope>NUCLEOTIDE SEQUENCE [LARGE SCALE GENOMIC DNA]</scope>
    <source>
        <strain evidence="4 5">BVI</strain>
    </source>
</reference>
<feature type="compositionally biased region" description="Low complexity" evidence="2">
    <location>
        <begin position="2092"/>
        <end position="2101"/>
    </location>
</feature>
<feature type="compositionally biased region" description="Low complexity" evidence="2">
    <location>
        <begin position="2391"/>
        <end position="2422"/>
    </location>
</feature>
<feature type="region of interest" description="Disordered" evidence="2">
    <location>
        <begin position="821"/>
        <end position="850"/>
    </location>
</feature>
<dbReference type="CDD" id="cd06093">
    <property type="entry name" value="PX_domain"/>
    <property type="match status" value="1"/>
</dbReference>
<keyword evidence="5" id="KW-1185">Reference proteome</keyword>
<feature type="compositionally biased region" description="Basic and acidic residues" evidence="2">
    <location>
        <begin position="2906"/>
        <end position="2918"/>
    </location>
</feature>
<feature type="compositionally biased region" description="Basic residues" evidence="2">
    <location>
        <begin position="4078"/>
        <end position="4091"/>
    </location>
</feature>
<feature type="compositionally biased region" description="Low complexity" evidence="2">
    <location>
        <begin position="3576"/>
        <end position="3587"/>
    </location>
</feature>
<feature type="coiled-coil region" evidence="1">
    <location>
        <begin position="1024"/>
        <end position="1086"/>
    </location>
</feature>
<evidence type="ECO:0000259" key="3">
    <source>
        <dbReference type="PROSITE" id="PS50195"/>
    </source>
</evidence>
<feature type="compositionally biased region" description="Gly residues" evidence="2">
    <location>
        <begin position="2970"/>
        <end position="2982"/>
    </location>
</feature>
<feature type="region of interest" description="Disordered" evidence="2">
    <location>
        <begin position="346"/>
        <end position="369"/>
    </location>
</feature>
<feature type="compositionally biased region" description="Low complexity" evidence="2">
    <location>
        <begin position="880"/>
        <end position="891"/>
    </location>
</feature>
<feature type="compositionally biased region" description="Low complexity" evidence="2">
    <location>
        <begin position="1433"/>
        <end position="1447"/>
    </location>
</feature>
<feature type="coiled-coil region" evidence="1">
    <location>
        <begin position="1131"/>
        <end position="1207"/>
    </location>
</feature>
<feature type="region of interest" description="Disordered" evidence="2">
    <location>
        <begin position="3537"/>
        <end position="3647"/>
    </location>
</feature>
<dbReference type="InterPro" id="IPR001683">
    <property type="entry name" value="PX_dom"/>
</dbReference>
<dbReference type="InterPro" id="IPR036871">
    <property type="entry name" value="PX_dom_sf"/>
</dbReference>
<comment type="caution">
    <text evidence="4">The sequence shown here is derived from an EMBL/GenBank/DDBJ whole genome shotgun (WGS) entry which is preliminary data.</text>
</comment>
<feature type="region of interest" description="Disordered" evidence="2">
    <location>
        <begin position="3250"/>
        <end position="3281"/>
    </location>
</feature>
<feature type="compositionally biased region" description="Pro residues" evidence="2">
    <location>
        <begin position="3472"/>
        <end position="3481"/>
    </location>
</feature>
<dbReference type="PANTHER" id="PTHR48148">
    <property type="entry name" value="KERATINOCYTE PROLINE-RICH PROTEIN"/>
    <property type="match status" value="1"/>
</dbReference>
<evidence type="ECO:0000256" key="2">
    <source>
        <dbReference type="SAM" id="MobiDB-lite"/>
    </source>
</evidence>
<protein>
    <recommendedName>
        <fullName evidence="3">PX domain-containing protein</fullName>
    </recommendedName>
</protein>
<feature type="compositionally biased region" description="Low complexity" evidence="2">
    <location>
        <begin position="165"/>
        <end position="199"/>
    </location>
</feature>
<feature type="region of interest" description="Disordered" evidence="2">
    <location>
        <begin position="2376"/>
        <end position="2490"/>
    </location>
</feature>
<feature type="compositionally biased region" description="Basic and acidic residues" evidence="2">
    <location>
        <begin position="1695"/>
        <end position="1710"/>
    </location>
</feature>
<evidence type="ECO:0000313" key="4">
    <source>
        <dbReference type="EMBL" id="KAA0154498.1"/>
    </source>
</evidence>
<feature type="compositionally biased region" description="Low complexity" evidence="2">
    <location>
        <begin position="1537"/>
        <end position="1552"/>
    </location>
</feature>
<feature type="region of interest" description="Disordered" evidence="2">
    <location>
        <begin position="2088"/>
        <end position="2118"/>
    </location>
</feature>
<feature type="region of interest" description="Disordered" evidence="2">
    <location>
        <begin position="1"/>
        <end position="49"/>
    </location>
</feature>
<proteinExistence type="predicted"/>
<dbReference type="PANTHER" id="PTHR48148:SF2">
    <property type="entry name" value="PA14 DOMAIN-CONTAINING PROTEIN"/>
    <property type="match status" value="1"/>
</dbReference>
<feature type="compositionally biased region" description="Low complexity" evidence="2">
    <location>
        <begin position="1945"/>
        <end position="1969"/>
    </location>
</feature>
<feature type="region of interest" description="Disordered" evidence="2">
    <location>
        <begin position="4076"/>
        <end position="4152"/>
    </location>
</feature>
<feature type="compositionally biased region" description="Basic and acidic residues" evidence="2">
    <location>
        <begin position="255"/>
        <end position="278"/>
    </location>
</feature>
<dbReference type="SUPFAM" id="SSF64268">
    <property type="entry name" value="PX domain"/>
    <property type="match status" value="1"/>
</dbReference>
<feature type="region of interest" description="Disordered" evidence="2">
    <location>
        <begin position="2747"/>
        <end position="2854"/>
    </location>
</feature>
<evidence type="ECO:0000313" key="5">
    <source>
        <dbReference type="Proteomes" id="UP000323011"/>
    </source>
</evidence>
<feature type="region of interest" description="Disordered" evidence="2">
    <location>
        <begin position="3307"/>
        <end position="3335"/>
    </location>
</feature>
<feature type="region of interest" description="Disordered" evidence="2">
    <location>
        <begin position="116"/>
        <end position="226"/>
    </location>
</feature>
<dbReference type="PROSITE" id="PS50195">
    <property type="entry name" value="PX"/>
    <property type="match status" value="1"/>
</dbReference>
<feature type="region of interest" description="Disordered" evidence="2">
    <location>
        <begin position="1433"/>
        <end position="1488"/>
    </location>
</feature>
<feature type="region of interest" description="Disordered" evidence="2">
    <location>
        <begin position="2560"/>
        <end position="2591"/>
    </location>
</feature>
<feature type="region of interest" description="Disordered" evidence="2">
    <location>
        <begin position="1854"/>
        <end position="2072"/>
    </location>
</feature>
<dbReference type="EMBL" id="VLTN01000011">
    <property type="protein sequence ID" value="KAA0154498.1"/>
    <property type="molecule type" value="Genomic_DNA"/>
</dbReference>
<organism evidence="4 5">
    <name type="scientific">Cafeteria roenbergensis</name>
    <name type="common">Marine flagellate</name>
    <dbReference type="NCBI Taxonomy" id="33653"/>
    <lineage>
        <taxon>Eukaryota</taxon>
        <taxon>Sar</taxon>
        <taxon>Stramenopiles</taxon>
        <taxon>Bigyra</taxon>
        <taxon>Opalozoa</taxon>
        <taxon>Bicosoecida</taxon>
        <taxon>Cafeteriaceae</taxon>
        <taxon>Cafeteria</taxon>
    </lineage>
</organism>
<feature type="region of interest" description="Disordered" evidence="2">
    <location>
        <begin position="239"/>
        <end position="300"/>
    </location>
</feature>
<feature type="compositionally biased region" description="Low complexity" evidence="2">
    <location>
        <begin position="3555"/>
        <end position="3569"/>
    </location>
</feature>
<feature type="region of interest" description="Disordered" evidence="2">
    <location>
        <begin position="678"/>
        <end position="722"/>
    </location>
</feature>
<feature type="compositionally biased region" description="Basic and acidic residues" evidence="2">
    <location>
        <begin position="837"/>
        <end position="850"/>
    </location>
</feature>
<feature type="region of interest" description="Disordered" evidence="2">
    <location>
        <begin position="880"/>
        <end position="918"/>
    </location>
</feature>
<feature type="region of interest" description="Disordered" evidence="2">
    <location>
        <begin position="3058"/>
        <end position="3110"/>
    </location>
</feature>
<feature type="region of interest" description="Disordered" evidence="2">
    <location>
        <begin position="2872"/>
        <end position="2927"/>
    </location>
</feature>
<dbReference type="SMART" id="SM00312">
    <property type="entry name" value="PX"/>
    <property type="match status" value="1"/>
</dbReference>
<feature type="compositionally biased region" description="Low complexity" evidence="2">
    <location>
        <begin position="2429"/>
        <end position="2446"/>
    </location>
</feature>
<feature type="compositionally biased region" description="Low complexity" evidence="2">
    <location>
        <begin position="3073"/>
        <end position="3096"/>
    </location>
</feature>
<feature type="coiled-coil region" evidence="1">
    <location>
        <begin position="941"/>
        <end position="999"/>
    </location>
</feature>
<dbReference type="Gene3D" id="3.30.1520.10">
    <property type="entry name" value="Phox-like domain"/>
    <property type="match status" value="1"/>
</dbReference>
<feature type="region of interest" description="Disordered" evidence="2">
    <location>
        <begin position="3467"/>
        <end position="3486"/>
    </location>
</feature>
<feature type="domain" description="PX" evidence="3">
    <location>
        <begin position="2166"/>
        <end position="2288"/>
    </location>
</feature>
<keyword evidence="1" id="KW-0175">Coiled coil</keyword>
<feature type="compositionally biased region" description="Basic and acidic residues" evidence="2">
    <location>
        <begin position="710"/>
        <end position="721"/>
    </location>
</feature>
<evidence type="ECO:0000256" key="1">
    <source>
        <dbReference type="SAM" id="Coils"/>
    </source>
</evidence>
<feature type="compositionally biased region" description="Basic and acidic residues" evidence="2">
    <location>
        <begin position="2748"/>
        <end position="2769"/>
    </location>
</feature>
<feature type="region of interest" description="Disordered" evidence="2">
    <location>
        <begin position="3872"/>
        <end position="3905"/>
    </location>
</feature>
<accession>A0A5A8CP62</accession>
<dbReference type="Proteomes" id="UP000323011">
    <property type="component" value="Unassembled WGS sequence"/>
</dbReference>
<feature type="compositionally biased region" description="Low complexity" evidence="2">
    <location>
        <begin position="823"/>
        <end position="836"/>
    </location>
</feature>
<name>A0A5A8CP62_CAFRO</name>
<feature type="region of interest" description="Disordered" evidence="2">
    <location>
        <begin position="3688"/>
        <end position="3719"/>
    </location>
</feature>
<feature type="region of interest" description="Disordered" evidence="2">
    <location>
        <begin position="1509"/>
        <end position="1659"/>
    </location>
</feature>
<sequence>MPPKRGHLPPVRNGSSRASARPGTAESSQSRVSASSRFGADSRPGTPAWARDAARVQAFDQGGMDSLRQAFARIERPSGDTITMADARRLAVAKAAALQEEVDLVNRRIAQDLREVGIKWRADDLDDQPQDGDEDGDADGDDGELGGVGLPSQGSVAAGSEVSDRQAAPRASPQPASPVSVRGPASAAARPESSASQRSLAPSVSNPEAAALLRLPVTRKRDQLERDRANLDKLLEAAEARSAKRASRLQSVTEAVERSRARQQAEARDRLREQRAEQSGKLARTAGKKPVTSSGDFPDGVPAEVMVDARAPGSAVHGVRRLLMTHEEREEDSAAMREEALDHWQGAAGGAGRIASGARKPRPLSADEESKANLSGVDISAFGDGLAALESGVSAARKTFKTLLGKLRTAFDKKGQAQLAVLRAEVEAAEARMVELQKKLGRTRRQGEALAAELQRQRTVAENTLKRLRAAVEACQEAEAAAREAKELRFVAEREAASAKADLTGSMAETARLEVMLKGAQGEAERLREMVAEAETSAAGRPGKEEWAASQLEAARNEARTQRLEDDLKEAAKARAELERTAVAERQEAALTKSRLEGRLKDLQDDLREARGRAEQAVTGGAGEVRKAKEAAELAAKEAKEAIARAEAAEGQTAKLALAQAEAAKAAREAAAAQEAAKAAEERAEAATQRALAAEERAELAGSRAQTAESKARSADEEAGRLRSRLGVSAAAAAEAEALREGLRTAEKEAAEAKARAAQAEALSSEATSAREEAAAELARAAERAAAETSRVSAALQAAEEAAAEAVRGQERAARRAEEAEAKAAAAEQRAQTAVAEARHEAEAKAAAEARAEQAEAAVSAAREQADAAAAAAAAATAASSATATTEDTSAGRSSAEPATDEAESRAAASQGGMTGAARSSAEFQARLVEIDELKASLAAAQAAEHASKDAAAKLESALAEAVAARGQAEDAAKEEERLRREAEAARRLDAEAAAARAEESAAAGRKEATAAVVAEAASLRAKLELAEEGAGALRAQLESAQAAERQAADRAAQAAAAATRAEDEAAALRDEAEAARAAEAAAKAAVDAVAAGSDGSGATGAAKALVRAQRAAASAAQAASSRAIAAAKRADQARADAEEATAALTAANDEARKLRARLSRVAADLRRAGEEAQAAAAERDAAEHEVKHWRREASAALAEAERLKIEVSINAAAVAEAAAARAALRDARHRLAAAQWAVSQERVAERRARAQSAFMGQQLAQAQEELQATLEALDASRERGAAREAMLADTAARSRALVSRLKDMLVTSMTSAVHADARVRALEQASGGWEDGPPQGVRGTQLVVVGDTPRSPVRAESRNSRTWRALHAVAEAEAAAIPMGATVPRVGSSRAGGRAAEALVAASPSRPLSRTAPAGAVASLGADAALSGRRPSSAASAAGMSSAAAPWGDAQPEPGAGGSATATSRGELDQQPAARRRAHAAGASSSARALRFGDDGFDAPGAVLPVDEPAAACRPSDGERSQGAGGRIPSSPLRVPAPGDGSSDGGPRSPAETLERTPARQTGLGGRGRDANAGAPSARALRSGRRPSPHLSTHSLATSEGAARYGPAGYRGPRNDSAVEGVSSSDSAPRLSLGSPSGSRDGRALSASLRSNPDVTSDNAASEAFVDELFAGASMALSEAGLLDRPAGFPAPATDDHAMRGRSMDDLPSHRLRTGNSSTGRPTAASMSGVLHGAGAGRVSADHLAPPGLGFSPHSRPQQGADQRWAGGSLDALPTSASPSIQGAMGSSSFTAGATAARSGSMAAGMERRASNVAALGPRASVSKAYAVLGMQMPSPKVVQAPDQTDAQIRASLGIERRSPRSGPVDSRHSPKGPRSPEASRPSAPLVHPHVRAWGSAAKSALGRPSSASWAGSGGAGRSPHAASTPRMSSDVASRFASLSSVPEAEGPEGAAAAEAADAAAAAAAAGGFSERQQPVDAPPQPVIASSHSPRSSGHAPVGRPGDSWRHHRQSASSAVDGATRAGRLPGGRASVAASELPPSRDYGASPDTASPAPGSSMSWRHGAVPGVPRSASAAPVLGVSAAGATLPRWSMGGDSSSRGDGSGGDHEAGAASQRVSDAAGAGHAVARAVDAALGGLLAHRGGQPSLRRQAAPPEEPDLPLSSPIGVQIVDVGWRATGTGTSGHVVFLLEVTTGVRAWHLQRRFSEFAALHRCLEAAVAADAAIASRIELPRFPSREVVRTAVQGAAALGHERKSLLQAYLNSVVRRPELWAACDELVFFLDDRRRTLSLQVALRRLLRTLGAVTDVLEQATEAWEEVQAAKRAGRSANLDAHDEETMQQRVVAADKERTRILVRVKAVSEAIAAQALVTLGGPARHAVPPPADGGKQHSSGSAAAAAAAAGGGSAAPAPAAASAKGKSSAGKGGAGQDDASAGAEAAPDAEGASKTASPSRPKGATAAALELRSDQTAGGWGAKTDSGAASGHSGGGGGASLANASVALRRAVLTVERQALVAAGRSAEGTSAVLSPETLRDISASARLLVRTARHLALRCGMDAPAAGAAAGPAEESSAPNGAKRLSDRSNGAVPSAASAQHAAAAASAAAAAAPAGSVPGSGSGGDLPERQKQRQLLNELLRMDGASSRMGPGSPFRQLLDASDELASALVTTGAARARRAEIMLLTRRLVRDAIGCEAAATASSASLTYGPSSPIEMTAVVPSTSSLSSAWFTSLTEYTARVAATHQRVARSVAREEHRTQRRVAAERASERMAGRLSVPVEGSEGDSDDGAPTPKPARQAPSLANMGAQPRTYASGVPSYLMGPDEPRQGRSAAAPHRPRGAIGKDSKLAGAGAPSGEHDSQLALLALQRAAVRRKETPQDLLARAPLSRSDAPDGDGDESAAPSLATSADDRPDVTWESGRDGPPGGAFASRQALTAGVAAASEASSGSVGLGMGSRSKRPSLRSERGSYSSRGGGMYDGDGSSSAGGGFDAGARLGARSIDSDGLAGFGLDAASSTATSGAGDGAAADIGSLPGWMFARDGHLMLIRNAGFVPEVSLRLAGEPDGEGETPREGEAAAGRSGGRSPSAGSLRSRGSAGSRWRRSQRRSLGSSPDLSVLATAEDAILAAVTGPVVRWRVDNTLVELRANDWHGVAMARWVEHMDRQTDSAVMALWEAKASEARMGATINAKKRAAEARAAARREGRDPAAAAAAVLSGADADEYLPGLPPRPQAHLLKRSFVLLRSWLEIDTRGLEEDGTPAPSAAQPSPPDQPERRPRRGPMLGAQATCVPHDVLAVMIAGILAESMQQVRDDEEARQERRRSTSFSAGGGGDKRPAAQAVPRRVGGLGLLTHPLQVVAAVATRFGRGLAAALLTGSAVVTADGPVDLGTYRAWLRGTPVARQPPDVDAWSAHLREFSAGCDLAERRARQAAQAASDGLAPRAVLPTGVGVPTAAQPRDGLVPDDLLRDALDAFRPPPPPPPGADPNEDATLLVVSPVAPWRNLSAAASPLLATSFLLCLRGAARRIVLGLERAEARHTAQTASAPDLGEPPASDDPVVAAGSGDADSVASPSVPPTASPGVSSAGASPALNASAVASKALSPASTGDSPPPSPGILPRLDADATSARAGSGSRLARHSSASSMSAGARRDLARSLFGPRLVESTPLDETRRPDLRTHPLQRRAAVAFETFSPSASTCPRPDVPDDADDIAPADKRPRPAPVKDLPLLALTGIHHDGRSLHPLTHIPQFPADHPFHAYRSAALEAREAESMLDQMRASGEPIADDGSAVTAVFGGRTAAALSLIRQVKVRVAAMPPTPLPASLLDPQCRSALHDDSPDFITLTVAQAIAATMMRGPRSALTHPVFGDGLRASAEEALRTDADEPGAGPSKGRSSRSRRRPAQATKGRAAVLNPEADWWRTHEDAAGVGVRLFLLSHASAIDALSKGVALPTPSPLPARPLQATDSLIDSDIDMLWTVMTGRLTVGGIISILYRELRWTGHLSIAQLGKALRTASGWSHLPDKVKDRLGGLKRFITRFPAAFHVGFNHPFNPQVCLRDSVGVFLWISMEPDEATAVGLAKVTSKKKSRGKGKNKGHAGAADAGSVHTGSGFAGGRDTPSSRDTSADHGPPQRYAGPDSAAGRFGFGPGPAPFTGRSPAPGIPAYGAAQPAYGFASAVYSVPHSAAYGASDVIVVPSPDDVAAVSAHQQAMPPASAAPSYHYMAAPTSAAPASAAQPAGPTSNLPPAPPGSVYLYTADGTPLLVSAAALTALATGQRPG</sequence>
<dbReference type="GO" id="GO:0035091">
    <property type="term" value="F:phosphatidylinositol binding"/>
    <property type="evidence" value="ECO:0007669"/>
    <property type="project" value="InterPro"/>
</dbReference>
<feature type="region of interest" description="Disordered" evidence="2">
    <location>
        <begin position="1689"/>
        <end position="1789"/>
    </location>
</feature>
<gene>
    <name evidence="4" type="ORF">FNF29_02375</name>
</gene>
<feature type="compositionally biased region" description="Polar residues" evidence="2">
    <location>
        <begin position="1927"/>
        <end position="1942"/>
    </location>
</feature>
<feature type="compositionally biased region" description="Low complexity" evidence="2">
    <location>
        <begin position="1877"/>
        <end position="1886"/>
    </location>
</feature>
<dbReference type="OMA" id="WWRTHED"/>
<feature type="compositionally biased region" description="Low complexity" evidence="2">
    <location>
        <begin position="3620"/>
        <end position="3644"/>
    </location>
</feature>
<feature type="region of interest" description="Disordered" evidence="2">
    <location>
        <begin position="2943"/>
        <end position="2982"/>
    </location>
</feature>
<feature type="compositionally biased region" description="Low complexity" evidence="2">
    <location>
        <begin position="27"/>
        <end position="36"/>
    </location>
</feature>
<feature type="compositionally biased region" description="Low complexity" evidence="2">
    <location>
        <begin position="2560"/>
        <end position="2572"/>
    </location>
</feature>
<feature type="compositionally biased region" description="Acidic residues" evidence="2">
    <location>
        <begin position="124"/>
        <end position="144"/>
    </location>
</feature>
<feature type="compositionally biased region" description="Polar residues" evidence="2">
    <location>
        <begin position="1649"/>
        <end position="1659"/>
    </location>
</feature>
<dbReference type="Pfam" id="PF00787">
    <property type="entry name" value="PX"/>
    <property type="match status" value="1"/>
</dbReference>
<feature type="compositionally biased region" description="Low complexity" evidence="2">
    <location>
        <begin position="1602"/>
        <end position="1613"/>
    </location>
</feature>